<dbReference type="KEGG" id="ido:I598_2467"/>
<name>A0A161IJ53_9MICO</name>
<evidence type="ECO:0000313" key="2">
    <source>
        <dbReference type="EMBL" id="ANC32004.1"/>
    </source>
</evidence>
<feature type="signal peptide" evidence="1">
    <location>
        <begin position="1"/>
        <end position="22"/>
    </location>
</feature>
<reference evidence="2 3" key="1">
    <citation type="submission" date="2016-01" db="EMBL/GenBank/DDBJ databases">
        <title>Complete genome sequence of a soil Actinobacterium, Isoptericola dokdonensis DS-3.</title>
        <authorList>
            <person name="Kwon S.-K."/>
            <person name="Kim J.F."/>
        </authorList>
    </citation>
    <scope>NUCLEOTIDE SEQUENCE [LARGE SCALE GENOMIC DNA]</scope>
    <source>
        <strain evidence="2 3">DS-3</strain>
    </source>
</reference>
<protein>
    <recommendedName>
        <fullName evidence="4">Secreted protein</fullName>
    </recommendedName>
</protein>
<keyword evidence="1" id="KW-0732">Signal</keyword>
<gene>
    <name evidence="2" type="ORF">I598_2467</name>
</gene>
<dbReference type="PATRIC" id="fig|1300344.3.peg.2475"/>
<feature type="chain" id="PRO_5038442838" description="Secreted protein" evidence="1">
    <location>
        <begin position="23"/>
        <end position="176"/>
    </location>
</feature>
<evidence type="ECO:0000313" key="3">
    <source>
        <dbReference type="Proteomes" id="UP000076794"/>
    </source>
</evidence>
<organism evidence="2 3">
    <name type="scientific">Isoptericola dokdonensis DS-3</name>
    <dbReference type="NCBI Taxonomy" id="1300344"/>
    <lineage>
        <taxon>Bacteria</taxon>
        <taxon>Bacillati</taxon>
        <taxon>Actinomycetota</taxon>
        <taxon>Actinomycetes</taxon>
        <taxon>Micrococcales</taxon>
        <taxon>Promicromonosporaceae</taxon>
        <taxon>Isoptericola</taxon>
    </lineage>
</organism>
<evidence type="ECO:0000256" key="1">
    <source>
        <dbReference type="SAM" id="SignalP"/>
    </source>
</evidence>
<dbReference type="Proteomes" id="UP000076794">
    <property type="component" value="Chromosome"/>
</dbReference>
<keyword evidence="3" id="KW-1185">Reference proteome</keyword>
<sequence length="176" mass="18157">MSRTLRSAARVALVAAAAVASAATLALASPAVPASAEPRPFHAGQLRPDVMLTAAPAPLSCTVRPGVRGCTSFAPEAPGVLVAILYSEPWFRGTRVLVHLETTGAGCSARTSDDEGGGDLAGPLLAMLGAVRSVQTFHRCDVRLHEAFLDEGGTSSAWLHEVPEVTDLQVAAFTVS</sequence>
<evidence type="ECO:0008006" key="4">
    <source>
        <dbReference type="Google" id="ProtNLM"/>
    </source>
</evidence>
<dbReference type="RefSeq" id="WP_068203201.1">
    <property type="nucleotide sequence ID" value="NZ_CP014209.1"/>
</dbReference>
<proteinExistence type="predicted"/>
<dbReference type="OrthoDB" id="3695507at2"/>
<dbReference type="AlphaFoldDB" id="A0A161IJ53"/>
<accession>A0A161IJ53</accession>
<dbReference type="EMBL" id="CP014209">
    <property type="protein sequence ID" value="ANC32004.1"/>
    <property type="molecule type" value="Genomic_DNA"/>
</dbReference>